<feature type="compositionally biased region" description="Basic and acidic residues" evidence="1">
    <location>
        <begin position="267"/>
        <end position="278"/>
    </location>
</feature>
<dbReference type="SUPFAM" id="SSF48464">
    <property type="entry name" value="ENTH/VHS domain"/>
    <property type="match status" value="1"/>
</dbReference>
<feature type="region of interest" description="Disordered" evidence="1">
    <location>
        <begin position="267"/>
        <end position="359"/>
    </location>
</feature>
<dbReference type="Gene3D" id="1.25.40.90">
    <property type="match status" value="1"/>
</dbReference>
<dbReference type="EMBL" id="ML995824">
    <property type="protein sequence ID" value="KAF2770695.1"/>
    <property type="molecule type" value="Genomic_DNA"/>
</dbReference>
<dbReference type="SMART" id="SM00582">
    <property type="entry name" value="RPR"/>
    <property type="match status" value="1"/>
</dbReference>
<dbReference type="Proteomes" id="UP000799436">
    <property type="component" value="Unassembled WGS sequence"/>
</dbReference>
<dbReference type="InterPro" id="IPR006569">
    <property type="entry name" value="CID_dom"/>
</dbReference>
<dbReference type="PANTHER" id="PTHR12460">
    <property type="entry name" value="CYCLIN-DEPENDENT KINASE INHIBITOR-RELATED PROTEIN"/>
    <property type="match status" value="1"/>
</dbReference>
<protein>
    <submittedName>
        <fullName evidence="3">DUF618-domain-containing protein</fullName>
    </submittedName>
</protein>
<dbReference type="GO" id="GO:0031124">
    <property type="term" value="P:mRNA 3'-end processing"/>
    <property type="evidence" value="ECO:0007669"/>
    <property type="project" value="InterPro"/>
</dbReference>
<dbReference type="InterPro" id="IPR008942">
    <property type="entry name" value="ENTH_VHS"/>
</dbReference>
<organism evidence="3 4">
    <name type="scientific">Teratosphaeria nubilosa</name>
    <dbReference type="NCBI Taxonomy" id="161662"/>
    <lineage>
        <taxon>Eukaryota</taxon>
        <taxon>Fungi</taxon>
        <taxon>Dikarya</taxon>
        <taxon>Ascomycota</taxon>
        <taxon>Pezizomycotina</taxon>
        <taxon>Dothideomycetes</taxon>
        <taxon>Dothideomycetidae</taxon>
        <taxon>Mycosphaerellales</taxon>
        <taxon>Teratosphaeriaceae</taxon>
        <taxon>Teratosphaeria</taxon>
    </lineage>
</organism>
<gene>
    <name evidence="3" type="ORF">EJ03DRAFT_342705</name>
</gene>
<evidence type="ECO:0000313" key="3">
    <source>
        <dbReference type="EMBL" id="KAF2770695.1"/>
    </source>
</evidence>
<evidence type="ECO:0000256" key="1">
    <source>
        <dbReference type="SAM" id="MobiDB-lite"/>
    </source>
</evidence>
<dbReference type="CDD" id="cd17003">
    <property type="entry name" value="CID_Rtt103"/>
    <property type="match status" value="1"/>
</dbReference>
<dbReference type="Pfam" id="PF04818">
    <property type="entry name" value="CID"/>
    <property type="match status" value="1"/>
</dbReference>
<dbReference type="AlphaFoldDB" id="A0A6G1LCW1"/>
<feature type="compositionally biased region" description="Low complexity" evidence="1">
    <location>
        <begin position="282"/>
        <end position="298"/>
    </location>
</feature>
<proteinExistence type="predicted"/>
<feature type="compositionally biased region" description="Polar residues" evidence="1">
    <location>
        <begin position="299"/>
        <end position="310"/>
    </location>
</feature>
<name>A0A6G1LCW1_9PEZI</name>
<dbReference type="PROSITE" id="PS51391">
    <property type="entry name" value="CID"/>
    <property type="match status" value="1"/>
</dbReference>
<evidence type="ECO:0000313" key="4">
    <source>
        <dbReference type="Proteomes" id="UP000799436"/>
    </source>
</evidence>
<feature type="compositionally biased region" description="Pro residues" evidence="1">
    <location>
        <begin position="323"/>
        <end position="338"/>
    </location>
</feature>
<dbReference type="InterPro" id="IPR047883">
    <property type="entry name" value="Rtt103-like_CID"/>
</dbReference>
<dbReference type="PANTHER" id="PTHR12460:SF0">
    <property type="entry name" value="CID DOMAIN-CONTAINING PROTEIN-RELATED"/>
    <property type="match status" value="1"/>
</dbReference>
<dbReference type="GO" id="GO:0099122">
    <property type="term" value="F:RNA polymerase II C-terminal domain binding"/>
    <property type="evidence" value="ECO:0007669"/>
    <property type="project" value="InterPro"/>
</dbReference>
<evidence type="ECO:0000259" key="2">
    <source>
        <dbReference type="PROSITE" id="PS51391"/>
    </source>
</evidence>
<feature type="region of interest" description="Disordered" evidence="1">
    <location>
        <begin position="184"/>
        <end position="204"/>
    </location>
</feature>
<keyword evidence="4" id="KW-1185">Reference proteome</keyword>
<sequence length="392" mass="41973">MAYSDDAVRHKLSSLNETQDSITTNAQWIMFHRRHADRTAAVYLDALKAHATPAKRLHLIYLANEVVQQSRARGKRDFMLAFEPIIAEATALALRGASQDIQGKIRRVVDVWKQRQIFDPAILRGVDERIAELERSKTGQGEKKKLGGSLFGQTLSGGVPHELDAVAKSQTAVNKAEAAIAPARESAEKEYAKTTDPTTPLPTAPVRAHRLTALVKNLAKAEEAVEASIQARKELLAGLEKLMESNREKLTSEEAIMADLSAKKDGIETTRKEVEDSIMRGTSNPATPTTATSPHDPTNSNGANGHSTNGGAEPTAPEAEGFTPPPPDVESFTPPPPESGIDAPTSSTPLGPFPPPTVSFLPLIAITERQAHASSPVSAAATALIRPSEGYG</sequence>
<accession>A0A6G1LCW1</accession>
<feature type="domain" description="CID" evidence="2">
    <location>
        <begin position="1"/>
        <end position="134"/>
    </location>
</feature>
<dbReference type="OrthoDB" id="10069473at2759"/>
<reference evidence="3" key="1">
    <citation type="journal article" date="2020" name="Stud. Mycol.">
        <title>101 Dothideomycetes genomes: a test case for predicting lifestyles and emergence of pathogens.</title>
        <authorList>
            <person name="Haridas S."/>
            <person name="Albert R."/>
            <person name="Binder M."/>
            <person name="Bloem J."/>
            <person name="Labutti K."/>
            <person name="Salamov A."/>
            <person name="Andreopoulos B."/>
            <person name="Baker S."/>
            <person name="Barry K."/>
            <person name="Bills G."/>
            <person name="Bluhm B."/>
            <person name="Cannon C."/>
            <person name="Castanera R."/>
            <person name="Culley D."/>
            <person name="Daum C."/>
            <person name="Ezra D."/>
            <person name="Gonzalez J."/>
            <person name="Henrissat B."/>
            <person name="Kuo A."/>
            <person name="Liang C."/>
            <person name="Lipzen A."/>
            <person name="Lutzoni F."/>
            <person name="Magnuson J."/>
            <person name="Mondo S."/>
            <person name="Nolan M."/>
            <person name="Ohm R."/>
            <person name="Pangilinan J."/>
            <person name="Park H.-J."/>
            <person name="Ramirez L."/>
            <person name="Alfaro M."/>
            <person name="Sun H."/>
            <person name="Tritt A."/>
            <person name="Yoshinaga Y."/>
            <person name="Zwiers L.-H."/>
            <person name="Turgeon B."/>
            <person name="Goodwin S."/>
            <person name="Spatafora J."/>
            <person name="Crous P."/>
            <person name="Grigoriev I."/>
        </authorList>
    </citation>
    <scope>NUCLEOTIDE SEQUENCE</scope>
    <source>
        <strain evidence="3">CBS 116005</strain>
    </source>
</reference>